<organism evidence="1 2">
    <name type="scientific">Coemansia biformis</name>
    <dbReference type="NCBI Taxonomy" id="1286918"/>
    <lineage>
        <taxon>Eukaryota</taxon>
        <taxon>Fungi</taxon>
        <taxon>Fungi incertae sedis</taxon>
        <taxon>Zoopagomycota</taxon>
        <taxon>Kickxellomycotina</taxon>
        <taxon>Kickxellomycetes</taxon>
        <taxon>Kickxellales</taxon>
        <taxon>Kickxellaceae</taxon>
        <taxon>Coemansia</taxon>
    </lineage>
</organism>
<dbReference type="Proteomes" id="UP001143981">
    <property type="component" value="Unassembled WGS sequence"/>
</dbReference>
<comment type="caution">
    <text evidence="1">The sequence shown here is derived from an EMBL/GenBank/DDBJ whole genome shotgun (WGS) entry which is preliminary data.</text>
</comment>
<name>A0A9W7XV05_9FUNG</name>
<gene>
    <name evidence="1" type="ORF">LPJ61_006548</name>
</gene>
<accession>A0A9W7XV05</accession>
<reference evidence="1" key="1">
    <citation type="submission" date="2022-07" db="EMBL/GenBank/DDBJ databases">
        <title>Phylogenomic reconstructions and comparative analyses of Kickxellomycotina fungi.</title>
        <authorList>
            <person name="Reynolds N.K."/>
            <person name="Stajich J.E."/>
            <person name="Barry K."/>
            <person name="Grigoriev I.V."/>
            <person name="Crous P."/>
            <person name="Smith M.E."/>
        </authorList>
    </citation>
    <scope>NUCLEOTIDE SEQUENCE</scope>
    <source>
        <strain evidence="1">BCRC 34381</strain>
    </source>
</reference>
<dbReference type="AlphaFoldDB" id="A0A9W7XV05"/>
<keyword evidence="2" id="KW-1185">Reference proteome</keyword>
<evidence type="ECO:0000313" key="1">
    <source>
        <dbReference type="EMBL" id="KAJ1718605.1"/>
    </source>
</evidence>
<proteinExistence type="predicted"/>
<sequence length="83" mass="9746">MAVSIKLHLDICRYNELAEPRQPQEFTTYAFPSMSELFNYIAEKYGITKDEKLLFCNFEYAIVPADMDHTKFDNLKRFVLANS</sequence>
<evidence type="ECO:0000313" key="2">
    <source>
        <dbReference type="Proteomes" id="UP001143981"/>
    </source>
</evidence>
<protein>
    <submittedName>
        <fullName evidence="1">Uncharacterized protein</fullName>
    </submittedName>
</protein>
<dbReference type="EMBL" id="JANBOI010003328">
    <property type="protein sequence ID" value="KAJ1718605.1"/>
    <property type="molecule type" value="Genomic_DNA"/>
</dbReference>